<dbReference type="PANTHER" id="PTHR42760:SF123">
    <property type="entry name" value="OXIDOREDUCTASE"/>
    <property type="match status" value="1"/>
</dbReference>
<dbReference type="HOGENOM" id="CLU_010194_1_3_11"/>
<reference evidence="4 5" key="1">
    <citation type="submission" date="2011-05" db="EMBL/GenBank/DDBJ databases">
        <title>Whole genome sequence of Microlunatus phosphovorus NM-1.</title>
        <authorList>
            <person name="Hosoyama A."/>
            <person name="Sasaki K."/>
            <person name="Harada T."/>
            <person name="Igarashi R."/>
            <person name="Kawakoshi A."/>
            <person name="Sasagawa M."/>
            <person name="Fukada J."/>
            <person name="Nakamura S."/>
            <person name="Katano Y."/>
            <person name="Hanada S."/>
            <person name="Kamagata Y."/>
            <person name="Nakamura N."/>
            <person name="Yamazaki S."/>
            <person name="Fujita N."/>
        </authorList>
    </citation>
    <scope>NUCLEOTIDE SEQUENCE [LARGE SCALE GENOMIC DNA]</scope>
    <source>
        <strain evidence="5">ATCC 700054 / DSM 10555 / JCM 9379 / NBRC 101784 / NCIMB 13414 / VKM Ac-1990 / NM-1</strain>
    </source>
</reference>
<dbReference type="FunFam" id="3.40.50.720:FF:000084">
    <property type="entry name" value="Short-chain dehydrogenase reductase"/>
    <property type="match status" value="1"/>
</dbReference>
<evidence type="ECO:0000313" key="4">
    <source>
        <dbReference type="EMBL" id="BAK35451.1"/>
    </source>
</evidence>
<organism evidence="4 5">
    <name type="scientific">Microlunatus phosphovorus (strain ATCC 700054 / DSM 10555 / JCM 9379 / NBRC 101784 / NCIMB 13414 / VKM Ac-1990 / NM-1)</name>
    <dbReference type="NCBI Taxonomy" id="1032480"/>
    <lineage>
        <taxon>Bacteria</taxon>
        <taxon>Bacillati</taxon>
        <taxon>Actinomycetota</taxon>
        <taxon>Actinomycetes</taxon>
        <taxon>Propionibacteriales</taxon>
        <taxon>Propionibacteriaceae</taxon>
        <taxon>Microlunatus</taxon>
    </lineage>
</organism>
<dbReference type="PROSITE" id="PS00061">
    <property type="entry name" value="ADH_SHORT"/>
    <property type="match status" value="1"/>
</dbReference>
<keyword evidence="5" id="KW-1185">Reference proteome</keyword>
<dbReference type="CDD" id="cd05233">
    <property type="entry name" value="SDR_c"/>
    <property type="match status" value="1"/>
</dbReference>
<evidence type="ECO:0000256" key="1">
    <source>
        <dbReference type="ARBA" id="ARBA00006484"/>
    </source>
</evidence>
<evidence type="ECO:0000313" key="5">
    <source>
        <dbReference type="Proteomes" id="UP000007947"/>
    </source>
</evidence>
<dbReference type="EMBL" id="AP012204">
    <property type="protein sequence ID" value="BAK35451.1"/>
    <property type="molecule type" value="Genomic_DNA"/>
</dbReference>
<dbReference type="InterPro" id="IPR002347">
    <property type="entry name" value="SDR_fam"/>
</dbReference>
<dbReference type="GO" id="GO:0016616">
    <property type="term" value="F:oxidoreductase activity, acting on the CH-OH group of donors, NAD or NADP as acceptor"/>
    <property type="evidence" value="ECO:0007669"/>
    <property type="project" value="TreeGrafter"/>
</dbReference>
<accession>F5XFP4</accession>
<dbReference type="OrthoDB" id="5290708at2"/>
<dbReference type="PANTHER" id="PTHR42760">
    <property type="entry name" value="SHORT-CHAIN DEHYDROGENASES/REDUCTASES FAMILY MEMBER"/>
    <property type="match status" value="1"/>
</dbReference>
<dbReference type="InterPro" id="IPR036291">
    <property type="entry name" value="NAD(P)-bd_dom_sf"/>
</dbReference>
<evidence type="ECO:0000259" key="3">
    <source>
        <dbReference type="SMART" id="SM00822"/>
    </source>
</evidence>
<proteinExistence type="inferred from homology"/>
<feature type="domain" description="Ketoreductase" evidence="3">
    <location>
        <begin position="14"/>
        <end position="186"/>
    </location>
</feature>
<evidence type="ECO:0000256" key="2">
    <source>
        <dbReference type="ARBA" id="ARBA00023002"/>
    </source>
</evidence>
<sequence length="246" mass="24894">MSAADSQTGDSQPGVALVTGAGSGMGRSTAEAFLAHGWTVLAVDVAPVDAADSEGRLIPLVVDVRDRAAIESALAEQLPALGGALHAVANVAGIYPPSTLDTYTTELFHKVFDVNVLGVLNVMAAAVPYMPEGSGIVNFASVDAFVVSPGQLVYGASKSAVVMITKATALELAPRRIRVNAIAPGWVATPGNAATGRMEAAAAGIPLGRVAQPSEIADWVWLLTGGGAASFMTGDTVTLSGGDVIR</sequence>
<protein>
    <submittedName>
        <fullName evidence="4">Oxidoreductase</fullName>
    </submittedName>
</protein>
<dbReference type="KEGG" id="mph:MLP_24370"/>
<keyword evidence="2" id="KW-0560">Oxidoreductase</keyword>
<dbReference type="Pfam" id="PF13561">
    <property type="entry name" value="adh_short_C2"/>
    <property type="match status" value="1"/>
</dbReference>
<gene>
    <name evidence="4" type="ordered locus">MLP_24370</name>
</gene>
<dbReference type="Proteomes" id="UP000007947">
    <property type="component" value="Chromosome"/>
</dbReference>
<dbReference type="SMART" id="SM00822">
    <property type="entry name" value="PKS_KR"/>
    <property type="match status" value="1"/>
</dbReference>
<dbReference type="GO" id="GO:0030497">
    <property type="term" value="P:fatty acid elongation"/>
    <property type="evidence" value="ECO:0007669"/>
    <property type="project" value="TreeGrafter"/>
</dbReference>
<dbReference type="STRING" id="1032480.MLP_24370"/>
<dbReference type="Gene3D" id="3.40.50.720">
    <property type="entry name" value="NAD(P)-binding Rossmann-like Domain"/>
    <property type="match status" value="1"/>
</dbReference>
<name>F5XFP4_MICPN</name>
<dbReference type="InterPro" id="IPR057326">
    <property type="entry name" value="KR_dom"/>
</dbReference>
<dbReference type="RefSeq" id="WP_013863321.1">
    <property type="nucleotide sequence ID" value="NC_015635.1"/>
</dbReference>
<dbReference type="SUPFAM" id="SSF51735">
    <property type="entry name" value="NAD(P)-binding Rossmann-fold domains"/>
    <property type="match status" value="1"/>
</dbReference>
<dbReference type="PRINTS" id="PR00080">
    <property type="entry name" value="SDRFAMILY"/>
</dbReference>
<comment type="similarity">
    <text evidence="1">Belongs to the short-chain dehydrogenases/reductases (SDR) family.</text>
</comment>
<dbReference type="PRINTS" id="PR00081">
    <property type="entry name" value="GDHRDH"/>
</dbReference>
<dbReference type="eggNOG" id="COG1028">
    <property type="taxonomic scope" value="Bacteria"/>
</dbReference>
<dbReference type="AlphaFoldDB" id="F5XFP4"/>
<dbReference type="InterPro" id="IPR020904">
    <property type="entry name" value="Sc_DH/Rdtase_CS"/>
</dbReference>